<comment type="similarity">
    <text evidence="4">Belongs to the CobB/CobQ family. CobQ subfamily.</text>
</comment>
<organism evidence="7 8">
    <name type="scientific">Caloramator mitchellensis</name>
    <dbReference type="NCBI Taxonomy" id="908809"/>
    <lineage>
        <taxon>Bacteria</taxon>
        <taxon>Bacillati</taxon>
        <taxon>Bacillota</taxon>
        <taxon>Clostridia</taxon>
        <taxon>Eubacteriales</taxon>
        <taxon>Clostridiaceae</taxon>
        <taxon>Caloramator</taxon>
    </lineage>
</organism>
<dbReference type="NCBIfam" id="NF001989">
    <property type="entry name" value="PRK00784.1"/>
    <property type="match status" value="1"/>
</dbReference>
<dbReference type="Pfam" id="PF07685">
    <property type="entry name" value="GATase_3"/>
    <property type="match status" value="1"/>
</dbReference>
<evidence type="ECO:0000313" key="7">
    <source>
        <dbReference type="EMBL" id="KRQ85925.1"/>
    </source>
</evidence>
<dbReference type="InterPro" id="IPR002586">
    <property type="entry name" value="CobQ/CobB/MinD/ParA_Nub-bd_dom"/>
</dbReference>
<comment type="caution">
    <text evidence="7">The sequence shown here is derived from an EMBL/GenBank/DDBJ whole genome shotgun (WGS) entry which is preliminary data.</text>
</comment>
<dbReference type="Gene3D" id="3.40.50.880">
    <property type="match status" value="1"/>
</dbReference>
<dbReference type="InterPro" id="IPR033949">
    <property type="entry name" value="CobQ_GATase1"/>
</dbReference>
<protein>
    <recommendedName>
        <fullName evidence="4">Cobyric acid synthase</fullName>
    </recommendedName>
</protein>
<dbReference type="Pfam" id="PF01656">
    <property type="entry name" value="CbiA"/>
    <property type="match status" value="1"/>
</dbReference>
<dbReference type="EMBL" id="LKHP01000020">
    <property type="protein sequence ID" value="KRQ85925.1"/>
    <property type="molecule type" value="Genomic_DNA"/>
</dbReference>
<feature type="domain" description="CobB/CobQ-like glutamine amidotransferase" evidence="6">
    <location>
        <begin position="248"/>
        <end position="428"/>
    </location>
</feature>
<dbReference type="UniPathway" id="UPA00148"/>
<feature type="active site" evidence="4">
    <location>
        <position position="421"/>
    </location>
</feature>
<dbReference type="InterPro" id="IPR004459">
    <property type="entry name" value="CobQ_synth"/>
</dbReference>
<evidence type="ECO:0000259" key="5">
    <source>
        <dbReference type="Pfam" id="PF01656"/>
    </source>
</evidence>
<dbReference type="PATRIC" id="fig|908809.3.peg.2286"/>
<keyword evidence="2 4" id="KW-0169">Cobalamin biosynthesis</keyword>
<keyword evidence="3 4" id="KW-0315">Glutamine amidotransferase</keyword>
<dbReference type="STRING" id="908809.ABG79_02299"/>
<dbReference type="GO" id="GO:0009236">
    <property type="term" value="P:cobalamin biosynthetic process"/>
    <property type="evidence" value="ECO:0007669"/>
    <property type="project" value="UniProtKB-UniRule"/>
</dbReference>
<comment type="function">
    <text evidence="4">Catalyzes amidations at positions B, D, E, and G on adenosylcobyrinic A,C-diamide. NH(2) groups are provided by glutamine, and one molecule of ATP is hydrogenolyzed for each amidation.</text>
</comment>
<evidence type="ECO:0000256" key="3">
    <source>
        <dbReference type="ARBA" id="ARBA00022962"/>
    </source>
</evidence>
<proteinExistence type="inferred from homology"/>
<evidence type="ECO:0000259" key="6">
    <source>
        <dbReference type="Pfam" id="PF07685"/>
    </source>
</evidence>
<dbReference type="Proteomes" id="UP000052015">
    <property type="component" value="Unassembled WGS sequence"/>
</dbReference>
<dbReference type="CDD" id="cd05389">
    <property type="entry name" value="CobQ_N"/>
    <property type="match status" value="1"/>
</dbReference>
<dbReference type="PANTHER" id="PTHR21343">
    <property type="entry name" value="DETHIOBIOTIN SYNTHETASE"/>
    <property type="match status" value="1"/>
</dbReference>
<dbReference type="RefSeq" id="WP_057979581.1">
    <property type="nucleotide sequence ID" value="NZ_LKHP01000020.1"/>
</dbReference>
<dbReference type="AlphaFoldDB" id="A0A0R3JZB8"/>
<feature type="active site" description="Nucleophile" evidence="4">
    <location>
        <position position="324"/>
    </location>
</feature>
<evidence type="ECO:0000256" key="1">
    <source>
        <dbReference type="ARBA" id="ARBA00004953"/>
    </source>
</evidence>
<dbReference type="InterPro" id="IPR029062">
    <property type="entry name" value="Class_I_gatase-like"/>
</dbReference>
<dbReference type="CDD" id="cd01750">
    <property type="entry name" value="GATase1_CobQ"/>
    <property type="match status" value="1"/>
</dbReference>
<dbReference type="PANTHER" id="PTHR21343:SF1">
    <property type="entry name" value="COBYRIC ACID SYNTHASE"/>
    <property type="match status" value="1"/>
</dbReference>
<dbReference type="PROSITE" id="PS51274">
    <property type="entry name" value="GATASE_COBBQ"/>
    <property type="match status" value="1"/>
</dbReference>
<evidence type="ECO:0000256" key="2">
    <source>
        <dbReference type="ARBA" id="ARBA00022573"/>
    </source>
</evidence>
<evidence type="ECO:0000313" key="8">
    <source>
        <dbReference type="Proteomes" id="UP000052015"/>
    </source>
</evidence>
<dbReference type="GO" id="GO:0015420">
    <property type="term" value="F:ABC-type vitamin B12 transporter activity"/>
    <property type="evidence" value="ECO:0007669"/>
    <property type="project" value="UniProtKB-UniRule"/>
</dbReference>
<dbReference type="Gene3D" id="3.40.50.300">
    <property type="entry name" value="P-loop containing nucleotide triphosphate hydrolases"/>
    <property type="match status" value="1"/>
</dbReference>
<gene>
    <name evidence="4 7" type="primary">cobQ</name>
    <name evidence="7" type="ORF">ABG79_02299</name>
</gene>
<name>A0A0R3JZB8_CALMK</name>
<comment type="pathway">
    <text evidence="1 4">Cofactor biosynthesis; adenosylcobalamin biosynthesis.</text>
</comment>
<evidence type="ECO:0000256" key="4">
    <source>
        <dbReference type="HAMAP-Rule" id="MF_00028"/>
    </source>
</evidence>
<dbReference type="NCBIfam" id="TIGR00313">
    <property type="entry name" value="cobQ"/>
    <property type="match status" value="1"/>
</dbReference>
<dbReference type="SUPFAM" id="SSF52317">
    <property type="entry name" value="Class I glutamine amidotransferase-like"/>
    <property type="match status" value="1"/>
</dbReference>
<dbReference type="OrthoDB" id="9808302at2"/>
<dbReference type="HAMAP" id="MF_00028">
    <property type="entry name" value="CobQ"/>
    <property type="match status" value="1"/>
</dbReference>
<dbReference type="InterPro" id="IPR047045">
    <property type="entry name" value="CobQ_N"/>
</dbReference>
<reference evidence="7 8" key="1">
    <citation type="submission" date="2015-09" db="EMBL/GenBank/DDBJ databases">
        <title>Draft genome sequence of a Caloramator mitchellensis, a moderate thermophile from the Great Artesian Basin of Australia.</title>
        <authorList>
            <person name="Patel B.K."/>
        </authorList>
    </citation>
    <scope>NUCLEOTIDE SEQUENCE [LARGE SCALE GENOMIC DNA]</scope>
    <source>
        <strain evidence="7 8">VF08</strain>
    </source>
</reference>
<dbReference type="GO" id="GO:0003824">
    <property type="term" value="F:catalytic activity"/>
    <property type="evidence" value="ECO:0007669"/>
    <property type="project" value="InterPro"/>
</dbReference>
<accession>A0A0R3JZB8</accession>
<keyword evidence="8" id="KW-1185">Reference proteome</keyword>
<dbReference type="InterPro" id="IPR027417">
    <property type="entry name" value="P-loop_NTPase"/>
</dbReference>
<feature type="domain" description="CobQ/CobB/MinD/ParA nucleotide binding" evidence="5">
    <location>
        <begin position="4"/>
        <end position="226"/>
    </location>
</feature>
<dbReference type="InterPro" id="IPR011698">
    <property type="entry name" value="GATase_3"/>
</dbReference>
<dbReference type="SUPFAM" id="SSF52540">
    <property type="entry name" value="P-loop containing nucleoside triphosphate hydrolases"/>
    <property type="match status" value="1"/>
</dbReference>
<sequence length="480" mass="54343">MKRIMVQGTASSAGKSLTVAALCRIFTQDGYRVCPFKSQNMSLNSYVDEEGLEMGRAQVLQAYACRIKPRAFMNPILLKPTTDRKSQVIIMGRPYKNMDAVEYFEFKDSLKDKIREIYKDIEKNFDIVVIEGAGSPAEINLKDNDIVNMGMAEIADSNVLLVADIDRGGVFASIYGTYMLLEEEEKKRIKGVIINKFRGDKSLLKSGIEKIESLIKVPVVGVVPYIDLKLEDEDGASDIRTTTKGEIKISVIRLPRISNFTDFNAFLLDEDVSLSYAQDAEDLKDADIIIIPGSKNTIEDLRWLKQRGFFDAVKNHKGIVFGICGGYQMMGREIIDEEGWETYRGDKEDGLSFFEGVTYLKGNKRTKAVIGSALGSKIEGYEIHMGETLNSQKPFVEILEDEQTKLDGDMVEGKYYGTYVHGIFDSGEFREKILNMVRNKKGLENKISEDFDKKREEELDKLAAVFRDNVDIEYIYKIMQ</sequence>